<dbReference type="GO" id="GO:0005634">
    <property type="term" value="C:nucleus"/>
    <property type="evidence" value="ECO:0007669"/>
    <property type="project" value="UniProtKB-SubCell"/>
</dbReference>
<keyword evidence="4" id="KW-0539">Nucleus</keyword>
<protein>
    <recommendedName>
        <fullName evidence="10">Pre-rRNA-processing protein Ipi1 N-terminal domain-containing protein</fullName>
    </recommendedName>
</protein>
<evidence type="ECO:0000256" key="4">
    <source>
        <dbReference type="ARBA" id="ARBA00023242"/>
    </source>
</evidence>
<evidence type="ECO:0000256" key="1">
    <source>
        <dbReference type="ARBA" id="ARBA00004604"/>
    </source>
</evidence>
<gene>
    <name evidence="8" type="ORF">ACH5RR_004493</name>
</gene>
<dbReference type="Pfam" id="PF12333">
    <property type="entry name" value="Ipi1_N"/>
    <property type="match status" value="1"/>
</dbReference>
<dbReference type="Proteomes" id="UP001630127">
    <property type="component" value="Unassembled WGS sequence"/>
</dbReference>
<dbReference type="PANTHER" id="PTHR16056">
    <property type="entry name" value="REGULATOR OF MICROTUBULE DYNAMICS PROTEIN"/>
    <property type="match status" value="1"/>
</dbReference>
<dbReference type="EMBL" id="JBJUIK010000002">
    <property type="protein sequence ID" value="KAL3536032.1"/>
    <property type="molecule type" value="Genomic_DNA"/>
</dbReference>
<accession>A0ABD3AXQ0</accession>
<dbReference type="InterPro" id="IPR024679">
    <property type="entry name" value="Ipi1_N"/>
</dbReference>
<dbReference type="AlphaFoldDB" id="A0ABD3AXQ0"/>
<dbReference type="InterPro" id="IPR011989">
    <property type="entry name" value="ARM-like"/>
</dbReference>
<organism evidence="8 9">
    <name type="scientific">Cinchona calisaya</name>
    <dbReference type="NCBI Taxonomy" id="153742"/>
    <lineage>
        <taxon>Eukaryota</taxon>
        <taxon>Viridiplantae</taxon>
        <taxon>Streptophyta</taxon>
        <taxon>Embryophyta</taxon>
        <taxon>Tracheophyta</taxon>
        <taxon>Spermatophyta</taxon>
        <taxon>Magnoliopsida</taxon>
        <taxon>eudicotyledons</taxon>
        <taxon>Gunneridae</taxon>
        <taxon>Pentapetalae</taxon>
        <taxon>asterids</taxon>
        <taxon>lamiids</taxon>
        <taxon>Gentianales</taxon>
        <taxon>Rubiaceae</taxon>
        <taxon>Cinchonoideae</taxon>
        <taxon>Cinchoneae</taxon>
        <taxon>Cinchona</taxon>
    </lineage>
</organism>
<reference evidence="8 9" key="1">
    <citation type="submission" date="2024-11" db="EMBL/GenBank/DDBJ databases">
        <title>A near-complete genome assembly of Cinchona calisaya.</title>
        <authorList>
            <person name="Lian D.C."/>
            <person name="Zhao X.W."/>
            <person name="Wei L."/>
        </authorList>
    </citation>
    <scope>NUCLEOTIDE SEQUENCE [LARGE SCALE GENOMIC DNA]</scope>
    <source>
        <tissue evidence="8">Nenye</tissue>
    </source>
</reference>
<evidence type="ECO:0000256" key="2">
    <source>
        <dbReference type="ARBA" id="ARBA00004642"/>
    </source>
</evidence>
<evidence type="ECO:0000256" key="3">
    <source>
        <dbReference type="ARBA" id="ARBA00006427"/>
    </source>
</evidence>
<evidence type="ECO:0000313" key="9">
    <source>
        <dbReference type="Proteomes" id="UP001630127"/>
    </source>
</evidence>
<dbReference type="Pfam" id="PF25781">
    <property type="entry name" value="TPR_TEX10"/>
    <property type="match status" value="1"/>
</dbReference>
<comment type="caution">
    <text evidence="8">The sequence shown here is derived from an EMBL/GenBank/DDBJ whole genome shotgun (WGS) entry which is preliminary data.</text>
</comment>
<dbReference type="Gene3D" id="1.25.10.10">
    <property type="entry name" value="Leucine-rich Repeat Variant"/>
    <property type="match status" value="1"/>
</dbReference>
<dbReference type="FunFam" id="1.25.10.10:FF:000348">
    <property type="entry name" value="uncharacterized protein LOC106763108 isoform X2"/>
    <property type="match status" value="1"/>
</dbReference>
<feature type="domain" description="TEX10-like TPR repeats" evidence="7">
    <location>
        <begin position="500"/>
        <end position="852"/>
    </location>
</feature>
<comment type="subcellular location">
    <subcellularLocation>
        <location evidence="1">Nucleus</location>
        <location evidence="1">Nucleolus</location>
    </subcellularLocation>
    <subcellularLocation>
        <location evidence="2">Nucleus</location>
        <location evidence="2">Nucleoplasm</location>
    </subcellularLocation>
</comment>
<feature type="domain" description="Pre-rRNA-processing protein Ipi1 N-terminal" evidence="6">
    <location>
        <begin position="148"/>
        <end position="208"/>
    </location>
</feature>
<keyword evidence="9" id="KW-1185">Reference proteome</keyword>
<evidence type="ECO:0000313" key="8">
    <source>
        <dbReference type="EMBL" id="KAL3536032.1"/>
    </source>
</evidence>
<evidence type="ECO:0000259" key="6">
    <source>
        <dbReference type="Pfam" id="PF12333"/>
    </source>
</evidence>
<proteinExistence type="inferred from homology"/>
<feature type="region of interest" description="Disordered" evidence="5">
    <location>
        <begin position="1"/>
        <end position="39"/>
    </location>
</feature>
<dbReference type="PANTHER" id="PTHR16056:SF2">
    <property type="entry name" value="TESTIS-EXPRESSED PROTEIN 10"/>
    <property type="match status" value="1"/>
</dbReference>
<comment type="similarity">
    <text evidence="3">Belongs to the IPI1/TEX10 family.</text>
</comment>
<evidence type="ECO:0008006" key="10">
    <source>
        <dbReference type="Google" id="ProtNLM"/>
    </source>
</evidence>
<dbReference type="InterPro" id="IPR057949">
    <property type="entry name" value="TPR_TEX10"/>
</dbReference>
<evidence type="ECO:0000256" key="5">
    <source>
        <dbReference type="SAM" id="MobiDB-lite"/>
    </source>
</evidence>
<dbReference type="InterPro" id="IPR016024">
    <property type="entry name" value="ARM-type_fold"/>
</dbReference>
<name>A0ABD3AXQ0_9GENT</name>
<evidence type="ECO:0000259" key="7">
    <source>
        <dbReference type="Pfam" id="PF25781"/>
    </source>
</evidence>
<sequence length="880" mass="100065">MGKEKKGQSKKQQKRGGIDFKKIKRKVGRKLPPPKNATNTEIKSKAIILPEQSVVSEKAGLAVSKKGLTLKELLQQTSHHNAKVRKDALIGIRDIFLKYPTELKLHKLATVEKLRERISDDDKLVRETLFQLFKSVVLPSCKEDNQGPFISLMMAYIFNSMTHLAIDVRLMAFKFFDLVVQYYPSSFSFYAEKILQNYQDILQKSQFHLQDKGKLKGILAGLVHCLRLLPCNTRYADSSVEKEVPSHGILHALEPDLIEDSSGHSGIIEKLKDLLPILISCFQDFTLSNHTMPLADSQSFDCVLFILQSIDVVVKFFVCEMKKTENVPSLYERGPDADVLDKVLSPAIFKKLWEVFPLNPVHRNSDKDDDRFLMLNTIITEIFLRLNEWNFPPAVLLENFLGFIENSLVEKLSNCTQSVRVLREKHLLPLVPFIPKLIMQVSVDWRSRIIQAFTEVFKNSGPESSMKLACLSVLEDVLDPEKGWLYLVVGDPELLDYQLMWIRELPPLLVILGDKNPLCSKAVLHLLLVIGKAAKLSFSFSQEYDQMQYTLSDFYSTHLDDGSVCYGPFMKLTQDIQELSLCCLYYFSSLESMLLQSLVSCCLCQDLEPILLFRIIEVLHSVYKAGNISSADHMSFLITLLSRFRVSTEDCPLRHETISNRATFRSIARVVCSCLSQIGDNNLVLQMLEKIILDQMTLKLPLDNICACLRVLITLDSKPTRLSEQSIIKLSHVLPKYLINVASSVPHDDESRASVSINNSHYYLLPCFFLFDRSTTLLDLFLTSMRSLITDDSSLLLSPHHTASKISHSSRLNAIVTLLLLMHEDVKMQQILLPHKAHSESILEIVLKLPSEEINTAIEERHKVQSACDRLRAAINRIVD</sequence>
<dbReference type="SUPFAM" id="SSF48371">
    <property type="entry name" value="ARM repeat"/>
    <property type="match status" value="1"/>
</dbReference>